<feature type="domain" description="MHC class II beta chain N-terminal" evidence="9">
    <location>
        <begin position="59"/>
        <end position="133"/>
    </location>
</feature>
<protein>
    <recommendedName>
        <fullName evidence="9">MHC class II beta chain N-terminal domain-containing protein</fullName>
    </recommendedName>
</protein>
<sequence>MHHGPGGIYAALPFVGTTHVKASSRFLQRSDSQEAVTYTLGRLPFSVDSSQDFVIQAKADCYFTNGTEKVRFVVRFIFNLEEYLHFDSDLGMFVALTELGEPDAEQWNKRWDLLEQSRASVNMVCRQNYKLGAPFTVGRNGRDGEIPDKVTEPWHQKAFHCPKRVHDSPPPILKGSEVGLICAKSYITGPQPPLCSNCGANGAEQPGGRRQRLPNIEVRIVSTTQAEPGILN</sequence>
<evidence type="ECO:0000256" key="7">
    <source>
        <dbReference type="ARBA" id="ARBA00023180"/>
    </source>
</evidence>
<dbReference type="Gene3D" id="3.10.320.10">
    <property type="entry name" value="Class II Histocompatibility Antigen, M Beta Chain, Chain B, domain 1"/>
    <property type="match status" value="1"/>
</dbReference>
<proteinExistence type="predicted"/>
<keyword evidence="11" id="KW-1185">Reference proteome</keyword>
<dbReference type="InterPro" id="IPR011162">
    <property type="entry name" value="MHC_I/II-like_Ag-recog"/>
</dbReference>
<keyword evidence="7" id="KW-0325">Glycoprotein</keyword>
<dbReference type="GO" id="GO:0042613">
    <property type="term" value="C:MHC class II protein complex"/>
    <property type="evidence" value="ECO:0007669"/>
    <property type="project" value="UniProtKB-KW"/>
</dbReference>
<dbReference type="GO" id="GO:0002504">
    <property type="term" value="P:antigen processing and presentation of peptide or polysaccharide antigen via MHC class II"/>
    <property type="evidence" value="ECO:0007669"/>
    <property type="project" value="UniProtKB-KW"/>
</dbReference>
<gene>
    <name evidence="10" type="ORF">A6R68_21813</name>
</gene>
<evidence type="ECO:0000256" key="1">
    <source>
        <dbReference type="ARBA" id="ARBA00004479"/>
    </source>
</evidence>
<evidence type="ECO:0000313" key="10">
    <source>
        <dbReference type="EMBL" id="OBS79982.1"/>
    </source>
</evidence>
<comment type="subcellular location">
    <subcellularLocation>
        <location evidence="1">Membrane</location>
        <topology evidence="1">Single-pass type I membrane protein</topology>
    </subcellularLocation>
</comment>
<comment type="caution">
    <text evidence="10">The sequence shown here is derived from an EMBL/GenBank/DDBJ whole genome shotgun (WGS) entry which is preliminary data.</text>
</comment>
<dbReference type="Proteomes" id="UP000092124">
    <property type="component" value="Unassembled WGS sequence"/>
</dbReference>
<evidence type="ECO:0000256" key="3">
    <source>
        <dbReference type="ARBA" id="ARBA00022859"/>
    </source>
</evidence>
<dbReference type="PANTHER" id="PTHR19944:SF43">
    <property type="entry name" value="HLA CLASS II HISTOCOMPATIBILITY ANTIGEN, DO BETA CHAIN"/>
    <property type="match status" value="1"/>
</dbReference>
<dbReference type="InterPro" id="IPR050160">
    <property type="entry name" value="MHC/Immunoglobulin"/>
</dbReference>
<keyword evidence="5" id="KW-1064">Adaptive immunity</keyword>
<dbReference type="SUPFAM" id="SSF54452">
    <property type="entry name" value="MHC antigen-recognition domain"/>
    <property type="match status" value="1"/>
</dbReference>
<evidence type="ECO:0000256" key="6">
    <source>
        <dbReference type="ARBA" id="ARBA00023136"/>
    </source>
</evidence>
<keyword evidence="6" id="KW-0472">Membrane</keyword>
<dbReference type="FunFam" id="3.10.320.10:FF:000001">
    <property type="entry name" value="HLA class II histocompatibility antigen, DRB1-1 beta chain"/>
    <property type="match status" value="1"/>
</dbReference>
<accession>A0A1A6HQI4</accession>
<dbReference type="GO" id="GO:0002250">
    <property type="term" value="P:adaptive immune response"/>
    <property type="evidence" value="ECO:0007669"/>
    <property type="project" value="UniProtKB-KW"/>
</dbReference>
<name>A0A1A6HQI4_NEOLE</name>
<evidence type="ECO:0000256" key="2">
    <source>
        <dbReference type="ARBA" id="ARBA00022692"/>
    </source>
</evidence>
<dbReference type="EMBL" id="LZPO01017587">
    <property type="protein sequence ID" value="OBS79982.1"/>
    <property type="molecule type" value="Genomic_DNA"/>
</dbReference>
<organism evidence="10 11">
    <name type="scientific">Neotoma lepida</name>
    <name type="common">Desert woodrat</name>
    <dbReference type="NCBI Taxonomy" id="56216"/>
    <lineage>
        <taxon>Eukaryota</taxon>
        <taxon>Metazoa</taxon>
        <taxon>Chordata</taxon>
        <taxon>Craniata</taxon>
        <taxon>Vertebrata</taxon>
        <taxon>Euteleostomi</taxon>
        <taxon>Mammalia</taxon>
        <taxon>Eutheria</taxon>
        <taxon>Euarchontoglires</taxon>
        <taxon>Glires</taxon>
        <taxon>Rodentia</taxon>
        <taxon>Myomorpha</taxon>
        <taxon>Muroidea</taxon>
        <taxon>Cricetidae</taxon>
        <taxon>Neotominae</taxon>
        <taxon>Neotoma</taxon>
    </lineage>
</organism>
<dbReference type="AlphaFoldDB" id="A0A1A6HQI4"/>
<evidence type="ECO:0000256" key="4">
    <source>
        <dbReference type="ARBA" id="ARBA00022989"/>
    </source>
</evidence>
<reference evidence="10 11" key="1">
    <citation type="submission" date="2016-06" db="EMBL/GenBank/DDBJ databases">
        <title>The Draft Genome Sequence and Annotation of the Desert Woodrat Neotoma lepida.</title>
        <authorList>
            <person name="Campbell M."/>
            <person name="Oakeson K.F."/>
            <person name="Yandell M."/>
            <person name="Halpert J.R."/>
            <person name="Dearing D."/>
        </authorList>
    </citation>
    <scope>NUCLEOTIDE SEQUENCE [LARGE SCALE GENOMIC DNA]</scope>
    <source>
        <strain evidence="10">417</strain>
        <tissue evidence="10">Liver</tissue>
    </source>
</reference>
<evidence type="ECO:0000313" key="11">
    <source>
        <dbReference type="Proteomes" id="UP000092124"/>
    </source>
</evidence>
<dbReference type="OrthoDB" id="9940220at2759"/>
<dbReference type="STRING" id="56216.A0A1A6HQI4"/>
<dbReference type="SMART" id="SM00921">
    <property type="entry name" value="MHC_II_beta"/>
    <property type="match status" value="1"/>
</dbReference>
<keyword evidence="3" id="KW-0391">Immunity</keyword>
<dbReference type="Pfam" id="PF00969">
    <property type="entry name" value="MHC_II_beta"/>
    <property type="match status" value="1"/>
</dbReference>
<evidence type="ECO:0000259" key="9">
    <source>
        <dbReference type="SMART" id="SM00921"/>
    </source>
</evidence>
<evidence type="ECO:0000256" key="8">
    <source>
        <dbReference type="ARBA" id="ARBA00023182"/>
    </source>
</evidence>
<dbReference type="InterPro" id="IPR014745">
    <property type="entry name" value="MHC_II_a/b_N"/>
</dbReference>
<evidence type="ECO:0000256" key="5">
    <source>
        <dbReference type="ARBA" id="ARBA00023130"/>
    </source>
</evidence>
<dbReference type="PANTHER" id="PTHR19944">
    <property type="entry name" value="MHC CLASS II-RELATED"/>
    <property type="match status" value="1"/>
</dbReference>
<keyword evidence="8" id="KW-0491">MHC II</keyword>
<dbReference type="InterPro" id="IPR000353">
    <property type="entry name" value="MHC_II_b_N"/>
</dbReference>
<keyword evidence="4" id="KW-1133">Transmembrane helix</keyword>
<keyword evidence="2" id="KW-0812">Transmembrane</keyword>